<dbReference type="Pfam" id="PF04347">
    <property type="entry name" value="FliO"/>
    <property type="match status" value="1"/>
</dbReference>
<comment type="subcellular location">
    <subcellularLocation>
        <location evidence="5">Cell membrane</location>
    </subcellularLocation>
    <subcellularLocation>
        <location evidence="5">Bacterial flagellum basal body</location>
    </subcellularLocation>
</comment>
<proteinExistence type="inferred from homology"/>
<evidence type="ECO:0000256" key="3">
    <source>
        <dbReference type="ARBA" id="ARBA00022989"/>
    </source>
</evidence>
<feature type="transmembrane region" description="Helical" evidence="5">
    <location>
        <begin position="68"/>
        <end position="86"/>
    </location>
</feature>
<organism evidence="7 8">
    <name type="scientific">Aquibacillus albus</name>
    <dbReference type="NCBI Taxonomy" id="1168171"/>
    <lineage>
        <taxon>Bacteria</taxon>
        <taxon>Bacillati</taxon>
        <taxon>Bacillota</taxon>
        <taxon>Bacilli</taxon>
        <taxon>Bacillales</taxon>
        <taxon>Bacillaceae</taxon>
        <taxon>Aquibacillus</taxon>
    </lineage>
</organism>
<dbReference type="InterPro" id="IPR022781">
    <property type="entry name" value="Flagellar_biosynth_FliO"/>
</dbReference>
<keyword evidence="8" id="KW-1185">Reference proteome</keyword>
<keyword evidence="7" id="KW-0969">Cilium</keyword>
<evidence type="ECO:0000256" key="5">
    <source>
        <dbReference type="RuleBase" id="RU362064"/>
    </source>
</evidence>
<keyword evidence="4 5" id="KW-0472">Membrane</keyword>
<feature type="compositionally biased region" description="Acidic residues" evidence="6">
    <location>
        <begin position="19"/>
        <end position="28"/>
    </location>
</feature>
<dbReference type="NCBIfam" id="TIGR03500">
    <property type="entry name" value="FliO_TIGR"/>
    <property type="match status" value="1"/>
</dbReference>
<evidence type="ECO:0000256" key="2">
    <source>
        <dbReference type="ARBA" id="ARBA00022692"/>
    </source>
</evidence>
<comment type="similarity">
    <text evidence="5">Belongs to the FliO/MopB family.</text>
</comment>
<feature type="compositionally biased region" description="Polar residues" evidence="6">
    <location>
        <begin position="44"/>
        <end position="56"/>
    </location>
</feature>
<dbReference type="RefSeq" id="WP_204499780.1">
    <property type="nucleotide sequence ID" value="NZ_JAFBDR010000011.1"/>
</dbReference>
<keyword evidence="5" id="KW-0975">Bacterial flagellum</keyword>
<keyword evidence="7" id="KW-0282">Flagellum</keyword>
<evidence type="ECO:0000256" key="4">
    <source>
        <dbReference type="ARBA" id="ARBA00023136"/>
    </source>
</evidence>
<evidence type="ECO:0000313" key="8">
    <source>
        <dbReference type="Proteomes" id="UP001296943"/>
    </source>
</evidence>
<gene>
    <name evidence="7" type="ORF">JOC48_002333</name>
</gene>
<dbReference type="Proteomes" id="UP001296943">
    <property type="component" value="Unassembled WGS sequence"/>
</dbReference>
<sequence>MTDYWIITQASVPSAEDWVGNDEGDQSDDMNQQQDQQQVDGNQPTNETGDSSAGQGKIQSTSNLFVDLLKLMLALAFVIGLIYFLLKFINGKNKMYQRVRALENLGGIPLGTNKSLQVVRIGEKIYVLGVGENVELLTEITDQKLMEDLTKHESTTDFKASSYIASMLKGKNKSLMKDQNHSGQFSSVFKSELNKLADSRKKMINRLKQKEDDHE</sequence>
<evidence type="ECO:0000256" key="1">
    <source>
        <dbReference type="ARBA" id="ARBA00022475"/>
    </source>
</evidence>
<accession>A0ABS2N122</accession>
<keyword evidence="3 5" id="KW-1133">Transmembrane helix</keyword>
<feature type="region of interest" description="Disordered" evidence="6">
    <location>
        <begin position="16"/>
        <end position="56"/>
    </location>
</feature>
<feature type="compositionally biased region" description="Low complexity" evidence="6">
    <location>
        <begin position="29"/>
        <end position="43"/>
    </location>
</feature>
<protein>
    <recommendedName>
        <fullName evidence="5">Flagellar protein</fullName>
    </recommendedName>
</protein>
<keyword evidence="1 5" id="KW-1003">Cell membrane</keyword>
<evidence type="ECO:0000313" key="7">
    <source>
        <dbReference type="EMBL" id="MBM7571832.1"/>
    </source>
</evidence>
<name>A0ABS2N122_9BACI</name>
<keyword evidence="2 5" id="KW-0812">Transmembrane</keyword>
<comment type="caution">
    <text evidence="7">The sequence shown here is derived from an EMBL/GenBank/DDBJ whole genome shotgun (WGS) entry which is preliminary data.</text>
</comment>
<keyword evidence="7" id="KW-0966">Cell projection</keyword>
<dbReference type="EMBL" id="JAFBDR010000011">
    <property type="protein sequence ID" value="MBM7571832.1"/>
    <property type="molecule type" value="Genomic_DNA"/>
</dbReference>
<reference evidence="7 8" key="1">
    <citation type="submission" date="2021-01" db="EMBL/GenBank/DDBJ databases">
        <title>Genomic Encyclopedia of Type Strains, Phase IV (KMG-IV): sequencing the most valuable type-strain genomes for metagenomic binning, comparative biology and taxonomic classification.</title>
        <authorList>
            <person name="Goeker M."/>
        </authorList>
    </citation>
    <scope>NUCLEOTIDE SEQUENCE [LARGE SCALE GENOMIC DNA]</scope>
    <source>
        <strain evidence="7 8">DSM 23711</strain>
    </source>
</reference>
<evidence type="ECO:0000256" key="6">
    <source>
        <dbReference type="SAM" id="MobiDB-lite"/>
    </source>
</evidence>